<proteinExistence type="predicted"/>
<keyword evidence="4" id="KW-1185">Reference proteome</keyword>
<accession>A0A9P9AH28</accession>
<evidence type="ECO:0000313" key="4">
    <source>
        <dbReference type="Proteomes" id="UP000777438"/>
    </source>
</evidence>
<feature type="transmembrane region" description="Helical" evidence="1">
    <location>
        <begin position="67"/>
        <end position="89"/>
    </location>
</feature>
<feature type="domain" description="Heterokaryon incompatibility" evidence="2">
    <location>
        <begin position="353"/>
        <end position="496"/>
    </location>
</feature>
<evidence type="ECO:0000259" key="2">
    <source>
        <dbReference type="Pfam" id="PF06985"/>
    </source>
</evidence>
<keyword evidence="1" id="KW-1133">Transmembrane helix</keyword>
<feature type="transmembrane region" description="Helical" evidence="1">
    <location>
        <begin position="148"/>
        <end position="169"/>
    </location>
</feature>
<dbReference type="AlphaFoldDB" id="A0A9P9AH28"/>
<dbReference type="Pfam" id="PF06985">
    <property type="entry name" value="HET"/>
    <property type="match status" value="1"/>
</dbReference>
<dbReference type="PANTHER" id="PTHR33112:SF10">
    <property type="entry name" value="TOL"/>
    <property type="match status" value="1"/>
</dbReference>
<keyword evidence="1" id="KW-0472">Membrane</keyword>
<protein>
    <submittedName>
        <fullName evidence="3">Heterokaryon incompatibility protein-domain-containing protein</fullName>
    </submittedName>
</protein>
<evidence type="ECO:0000256" key="1">
    <source>
        <dbReference type="SAM" id="Phobius"/>
    </source>
</evidence>
<dbReference type="InterPro" id="IPR010730">
    <property type="entry name" value="HET"/>
</dbReference>
<dbReference type="EMBL" id="JAGPYM010000029">
    <property type="protein sequence ID" value="KAH6879455.1"/>
    <property type="molecule type" value="Genomic_DNA"/>
</dbReference>
<keyword evidence="1" id="KW-0812">Transmembrane</keyword>
<dbReference type="OrthoDB" id="5362512at2759"/>
<evidence type="ECO:0000313" key="3">
    <source>
        <dbReference type="EMBL" id="KAH6879455.1"/>
    </source>
</evidence>
<reference evidence="3 4" key="1">
    <citation type="journal article" date="2021" name="Nat. Commun.">
        <title>Genetic determinants of endophytism in the Arabidopsis root mycobiome.</title>
        <authorList>
            <person name="Mesny F."/>
            <person name="Miyauchi S."/>
            <person name="Thiergart T."/>
            <person name="Pickel B."/>
            <person name="Atanasova L."/>
            <person name="Karlsson M."/>
            <person name="Huettel B."/>
            <person name="Barry K.W."/>
            <person name="Haridas S."/>
            <person name="Chen C."/>
            <person name="Bauer D."/>
            <person name="Andreopoulos W."/>
            <person name="Pangilinan J."/>
            <person name="LaButti K."/>
            <person name="Riley R."/>
            <person name="Lipzen A."/>
            <person name="Clum A."/>
            <person name="Drula E."/>
            <person name="Henrissat B."/>
            <person name="Kohler A."/>
            <person name="Grigoriev I.V."/>
            <person name="Martin F.M."/>
            <person name="Hacquard S."/>
        </authorList>
    </citation>
    <scope>NUCLEOTIDE SEQUENCE [LARGE SCALE GENOMIC DNA]</scope>
    <source>
        <strain evidence="3 4">MPI-CAGE-CH-0241</strain>
    </source>
</reference>
<sequence length="817" mass="93909">MCKRFQRAQSEIPSPWKDIDITYVLDLLPEWSPLKDVYIICSRFCSRKCPPTPWHFRQTYSFIRTGILLFLATKFGGLGGPVITCWGLIVFDASSILVQQTRSVFSGRAFKTAPALDYQNKPRFAYAALSQTFAFALAVILLFKRSGLWYYILSIIPMSSVGTLLLYLASGHQLDYLNQPAPVENLVRMHEVKFCDICESTVSSSNRRDNIHHRTARSLQKAAHDGCRICAPVWERRSRVPQDFVAMFMYWKPATTFSHMSGGVHIRYSQDRYNVHECEFNLRNRKGWCQNGGHTGSDESLDLAVKWLRHFTVYHGLCCANQDERFRPSRLLYLENNSVCVHTAHDMPKRLRYLTLSHCWGKLHIIRLMEFNVDDFPQNIPFSYLPKTFQDAIRITRRLGFSYLWIDSLCIIQNSPTDWLHEARLMGKIYKNAACNIAASDAPDSRHGCLYPRDPRTLQPEPVRCGIGGKEQYLINATDIHEDKHILYTRAWVLQEALLARRTLDCARGQLFWRCGEMRATEVFPGGVPTNIYHDDHPASKFKAISAKDDQVILNANILEQRLATRKTRAMLPNRPGRGSVERYTNAPFAFWSTIVGDYTQMKLTKDTDRIVAIAGITDVFRPFFGEHWFGMWRIFMPVELLWRVVGCVKRPSTIRAPSWSWMSIEGPVSYTGCVFKYRRDELTTEFIDAEPAGEHGMRLRLSTPLLRIKSSPLVGSRSSICSIQGEAEHTSNGWIPRLGSRYGDILFDHCKDETPEEDLFCMCVQISKGMDRNEPVGLVLREVEDGVFERLGQFTSFEDPMIPILKQTSRREIILR</sequence>
<gene>
    <name evidence="3" type="ORF">B0T10DRAFT_520094</name>
</gene>
<dbReference type="PANTHER" id="PTHR33112">
    <property type="entry name" value="DOMAIN PROTEIN, PUTATIVE-RELATED"/>
    <property type="match status" value="1"/>
</dbReference>
<comment type="caution">
    <text evidence="3">The sequence shown here is derived from an EMBL/GenBank/DDBJ whole genome shotgun (WGS) entry which is preliminary data.</text>
</comment>
<dbReference type="Proteomes" id="UP000777438">
    <property type="component" value="Unassembled WGS sequence"/>
</dbReference>
<name>A0A9P9AH28_9HYPO</name>
<feature type="transmembrane region" description="Helical" evidence="1">
    <location>
        <begin position="124"/>
        <end position="143"/>
    </location>
</feature>
<organism evidence="3 4">
    <name type="scientific">Thelonectria olida</name>
    <dbReference type="NCBI Taxonomy" id="1576542"/>
    <lineage>
        <taxon>Eukaryota</taxon>
        <taxon>Fungi</taxon>
        <taxon>Dikarya</taxon>
        <taxon>Ascomycota</taxon>
        <taxon>Pezizomycotina</taxon>
        <taxon>Sordariomycetes</taxon>
        <taxon>Hypocreomycetidae</taxon>
        <taxon>Hypocreales</taxon>
        <taxon>Nectriaceae</taxon>
        <taxon>Thelonectria</taxon>
    </lineage>
</organism>